<feature type="domain" description="Histidine kinase/HSP90-like ATPase" evidence="8">
    <location>
        <begin position="191"/>
        <end position="297"/>
    </location>
</feature>
<accession>A0A117PRZ5</accession>
<dbReference type="PANTHER" id="PTHR45436">
    <property type="entry name" value="SENSOR HISTIDINE KINASE YKOH"/>
    <property type="match status" value="1"/>
</dbReference>
<keyword evidence="6" id="KW-0175">Coiled coil</keyword>
<gene>
    <name evidence="9" type="ORF">AQI94_12490</name>
</gene>
<dbReference type="RefSeq" id="WP_031037283.1">
    <property type="nucleotide sequence ID" value="NZ_JBIBIH010000002.1"/>
</dbReference>
<dbReference type="AlphaFoldDB" id="A0A117PRZ5"/>
<dbReference type="GO" id="GO:0005524">
    <property type="term" value="F:ATP binding"/>
    <property type="evidence" value="ECO:0007669"/>
    <property type="project" value="UniProtKB-KW"/>
</dbReference>
<dbReference type="Gene3D" id="3.30.565.10">
    <property type="entry name" value="Histidine kinase-like ATPase, C-terminal domain"/>
    <property type="match status" value="1"/>
</dbReference>
<evidence type="ECO:0000256" key="2">
    <source>
        <dbReference type="ARBA" id="ARBA00012438"/>
    </source>
</evidence>
<feature type="coiled-coil region" evidence="6">
    <location>
        <begin position="28"/>
        <end position="80"/>
    </location>
</feature>
<dbReference type="PANTHER" id="PTHR45436:SF5">
    <property type="entry name" value="SENSOR HISTIDINE KINASE TRCS"/>
    <property type="match status" value="1"/>
</dbReference>
<name>A0A117PRZ5_9ACTN</name>
<protein>
    <recommendedName>
        <fullName evidence="2">histidine kinase</fullName>
        <ecNumber evidence="2">2.7.13.3</ecNumber>
    </recommendedName>
</protein>
<dbReference type="GO" id="GO:0005886">
    <property type="term" value="C:plasma membrane"/>
    <property type="evidence" value="ECO:0007669"/>
    <property type="project" value="TreeGrafter"/>
</dbReference>
<dbReference type="EC" id="2.7.13.3" evidence="2"/>
<feature type="compositionally biased region" description="Polar residues" evidence="7">
    <location>
        <begin position="390"/>
        <end position="399"/>
    </location>
</feature>
<dbReference type="Proteomes" id="UP000053039">
    <property type="component" value="Unassembled WGS sequence"/>
</dbReference>
<dbReference type="InterPro" id="IPR036890">
    <property type="entry name" value="HATPase_C_sf"/>
</dbReference>
<dbReference type="InterPro" id="IPR050428">
    <property type="entry name" value="TCS_sensor_his_kinase"/>
</dbReference>
<dbReference type="GO" id="GO:0000160">
    <property type="term" value="P:phosphorelay signal transduction system"/>
    <property type="evidence" value="ECO:0007669"/>
    <property type="project" value="TreeGrafter"/>
</dbReference>
<organism evidence="9 10">
    <name type="scientific">Streptomyces pseudovenezuelae</name>
    <dbReference type="NCBI Taxonomy" id="67350"/>
    <lineage>
        <taxon>Bacteria</taxon>
        <taxon>Bacillati</taxon>
        <taxon>Actinomycetota</taxon>
        <taxon>Actinomycetes</taxon>
        <taxon>Kitasatosporales</taxon>
        <taxon>Streptomycetaceae</taxon>
        <taxon>Streptomyces</taxon>
        <taxon>Streptomyces aurantiacus group</taxon>
    </lineage>
</organism>
<dbReference type="Pfam" id="PF02518">
    <property type="entry name" value="HATPase_c"/>
    <property type="match status" value="1"/>
</dbReference>
<comment type="catalytic activity">
    <reaction evidence="1">
        <text>ATP + protein L-histidine = ADP + protein N-phospho-L-histidine.</text>
        <dbReference type="EC" id="2.7.13.3"/>
    </reaction>
</comment>
<evidence type="ECO:0000256" key="7">
    <source>
        <dbReference type="SAM" id="MobiDB-lite"/>
    </source>
</evidence>
<dbReference type="SUPFAM" id="SSF55874">
    <property type="entry name" value="ATPase domain of HSP90 chaperone/DNA topoisomerase II/histidine kinase"/>
    <property type="match status" value="1"/>
</dbReference>
<evidence type="ECO:0000313" key="10">
    <source>
        <dbReference type="Proteomes" id="UP000053039"/>
    </source>
</evidence>
<evidence type="ECO:0000256" key="6">
    <source>
        <dbReference type="SAM" id="Coils"/>
    </source>
</evidence>
<evidence type="ECO:0000259" key="8">
    <source>
        <dbReference type="Pfam" id="PF02518"/>
    </source>
</evidence>
<proteinExistence type="predicted"/>
<feature type="region of interest" description="Disordered" evidence="7">
    <location>
        <begin position="302"/>
        <end position="399"/>
    </location>
</feature>
<dbReference type="GO" id="GO:0004673">
    <property type="term" value="F:protein histidine kinase activity"/>
    <property type="evidence" value="ECO:0007669"/>
    <property type="project" value="UniProtKB-EC"/>
</dbReference>
<keyword evidence="3" id="KW-0597">Phosphoprotein</keyword>
<keyword evidence="9" id="KW-0067">ATP-binding</keyword>
<evidence type="ECO:0000256" key="5">
    <source>
        <dbReference type="ARBA" id="ARBA00022777"/>
    </source>
</evidence>
<dbReference type="InterPro" id="IPR003594">
    <property type="entry name" value="HATPase_dom"/>
</dbReference>
<feature type="compositionally biased region" description="Polar residues" evidence="7">
    <location>
        <begin position="344"/>
        <end position="353"/>
    </location>
</feature>
<reference evidence="9 10" key="1">
    <citation type="submission" date="2015-10" db="EMBL/GenBank/DDBJ databases">
        <title>Draft genome sequence of Streptomyces pseudovenezuelae DSM 40212, type strain for the species Streptomyces pseudovenezuelae.</title>
        <authorList>
            <person name="Ruckert C."/>
            <person name="Winkler A."/>
            <person name="Kalinowski J."/>
            <person name="Kampfer P."/>
            <person name="Glaeser S."/>
        </authorList>
    </citation>
    <scope>NUCLEOTIDE SEQUENCE [LARGE SCALE GENOMIC DNA]</scope>
    <source>
        <strain evidence="9 10">DSM 40212</strain>
    </source>
</reference>
<comment type="caution">
    <text evidence="9">The sequence shown here is derived from an EMBL/GenBank/DDBJ whole genome shotgun (WGS) entry which is preliminary data.</text>
</comment>
<keyword evidence="4" id="KW-0808">Transferase</keyword>
<evidence type="ECO:0000313" key="9">
    <source>
        <dbReference type="EMBL" id="KUM88445.1"/>
    </source>
</evidence>
<evidence type="ECO:0000256" key="3">
    <source>
        <dbReference type="ARBA" id="ARBA00022553"/>
    </source>
</evidence>
<keyword evidence="5" id="KW-0418">Kinase</keyword>
<evidence type="ECO:0000256" key="1">
    <source>
        <dbReference type="ARBA" id="ARBA00000085"/>
    </source>
</evidence>
<evidence type="ECO:0000256" key="4">
    <source>
        <dbReference type="ARBA" id="ARBA00022679"/>
    </source>
</evidence>
<dbReference type="EMBL" id="LMWM01000010">
    <property type="protein sequence ID" value="KUM88445.1"/>
    <property type="molecule type" value="Genomic_DNA"/>
</dbReference>
<sequence>MNQEALIWCLASVAAIAVAAVVVLTLRSRALGAKLRRAEADAQQAKAAAQRQVEAANNELVQFQEERAAVIQEAEQAAEDRTKGVLKGAARFLQTLTAESTTLLDKIQRDYGGHPVLKDLLEVHHANAQMARRAEGIAVLCGGPLGRRKRPASIYDVVRSAQGQIRNFQRVELLQDSNIALKATAVAPVALTVAELLDNAASFSQQDAPIEVTFKRVQNYMCIVIDDAGVSMSDEDRQAAMELLSGETAPRLSQMGTQPKFGFSVIGLLARQYGFSVDVTGVSRYGGVRAVVRLPEELWTMEETPPPAQDAPVSIRRNENQASQPQAVEAVGRTAHGLPKRGQRQTPIASVTDSGRRSEPSPVREVSASRSGRGLGGFQRGTLAGRETEASSLEGSEDR</sequence>
<keyword evidence="9" id="KW-0547">Nucleotide-binding</keyword>